<evidence type="ECO:0000313" key="1">
    <source>
        <dbReference type="EMBL" id="KAF9609690.1"/>
    </source>
</evidence>
<name>A0A835I0Z4_9MAGN</name>
<sequence length="153" mass="17477">MENEENIEVTVNNDKKDMKLEVCTEGVFSKVPIDVVFDILWTSSRFPKLGDHLCVIGGSSSVDKDIWVMKEFVVHTSWAKEYVFELGVSYTLCHGYHQVLELMCMGIIKPFNTITIHNLKNERVWADPEFPIYMTGSLFSPKSVGNNQRGENI</sequence>
<dbReference type="AlphaFoldDB" id="A0A835I0Z4"/>
<protein>
    <submittedName>
        <fullName evidence="1">Uncharacterized protein</fullName>
    </submittedName>
</protein>
<gene>
    <name evidence="1" type="ORF">IFM89_017889</name>
</gene>
<dbReference type="EMBL" id="JADFTS010000004">
    <property type="protein sequence ID" value="KAF9609690.1"/>
    <property type="molecule type" value="Genomic_DNA"/>
</dbReference>
<dbReference type="Proteomes" id="UP000631114">
    <property type="component" value="Unassembled WGS sequence"/>
</dbReference>
<comment type="caution">
    <text evidence="1">The sequence shown here is derived from an EMBL/GenBank/DDBJ whole genome shotgun (WGS) entry which is preliminary data.</text>
</comment>
<accession>A0A835I0Z4</accession>
<evidence type="ECO:0000313" key="2">
    <source>
        <dbReference type="Proteomes" id="UP000631114"/>
    </source>
</evidence>
<organism evidence="1 2">
    <name type="scientific">Coptis chinensis</name>
    <dbReference type="NCBI Taxonomy" id="261450"/>
    <lineage>
        <taxon>Eukaryota</taxon>
        <taxon>Viridiplantae</taxon>
        <taxon>Streptophyta</taxon>
        <taxon>Embryophyta</taxon>
        <taxon>Tracheophyta</taxon>
        <taxon>Spermatophyta</taxon>
        <taxon>Magnoliopsida</taxon>
        <taxon>Ranunculales</taxon>
        <taxon>Ranunculaceae</taxon>
        <taxon>Coptidoideae</taxon>
        <taxon>Coptis</taxon>
    </lineage>
</organism>
<keyword evidence="2" id="KW-1185">Reference proteome</keyword>
<proteinExistence type="predicted"/>
<reference evidence="1 2" key="1">
    <citation type="submission" date="2020-10" db="EMBL/GenBank/DDBJ databases">
        <title>The Coptis chinensis genome and diversification of protoberbering-type alkaloids.</title>
        <authorList>
            <person name="Wang B."/>
            <person name="Shu S."/>
            <person name="Song C."/>
            <person name="Liu Y."/>
        </authorList>
    </citation>
    <scope>NUCLEOTIDE SEQUENCE [LARGE SCALE GENOMIC DNA]</scope>
    <source>
        <strain evidence="1">HL-2020</strain>
        <tissue evidence="1">Leaf</tissue>
    </source>
</reference>